<comment type="similarity">
    <text evidence="6">Belongs to the peptidase S1 family. CLIP subfamily.</text>
</comment>
<dbReference type="Pfam" id="PF00089">
    <property type="entry name" value="Trypsin"/>
    <property type="match status" value="2"/>
</dbReference>
<dbReference type="PROSITE" id="PS50240">
    <property type="entry name" value="TRYPSIN_DOM"/>
    <property type="match status" value="2"/>
</dbReference>
<name>A0A0N1I2N0_PAPXU</name>
<dbReference type="FunFam" id="2.40.10.10:FF:000036">
    <property type="entry name" value="Trypsin beta"/>
    <property type="match status" value="1"/>
</dbReference>
<dbReference type="InterPro" id="IPR018114">
    <property type="entry name" value="TRYPSIN_HIS"/>
</dbReference>
<dbReference type="SMART" id="SM00020">
    <property type="entry name" value="Tryp_SPc"/>
    <property type="match status" value="2"/>
</dbReference>
<evidence type="ECO:0000313" key="8">
    <source>
        <dbReference type="EMBL" id="KPI99586.1"/>
    </source>
</evidence>
<dbReference type="FunFam" id="2.40.10.10:FF:000002">
    <property type="entry name" value="Transmembrane protease serine"/>
    <property type="match status" value="1"/>
</dbReference>
<evidence type="ECO:0000256" key="5">
    <source>
        <dbReference type="ARBA" id="ARBA00023157"/>
    </source>
</evidence>
<feature type="domain" description="Peptidase S1" evidence="7">
    <location>
        <begin position="10"/>
        <end position="259"/>
    </location>
</feature>
<keyword evidence="2 8" id="KW-0645">Protease</keyword>
<comment type="subcellular location">
    <subcellularLocation>
        <location evidence="1">Secreted</location>
        <location evidence="1">Extracellular space</location>
    </subcellularLocation>
</comment>
<sequence length="476" mass="52606">MAMSYGDDKIVGGAEVDIDLYPYHAAYGTNCGGAIIDKKWVITAGHCGIKSYIRVGSKYLNKGRKVQVKHNFIHPLWSAKNKDHPFDYDFQILELDEPLKFDENVQPIKIGRIDDMVVGKLVAVSGWGNTEENGPYAPTLQAVRVPIISKEQCQNVPYPYFRGTLTPRMFCAGFPEGKMDACQGDSGGPAVSNERLLGMVSFGYGCATPGSYGVYSKVAKVRIFKGHDISIDVAPYQVNYGDVCGGVLLHQLWALTTAHCGIYKGHDISIDVAPYQVNYGDVCGGVLLHQLWALTTAHCGTDKSYIRVGSKHRLVGPKVVIKRHFIHPKYGYEHIFDFDVQLLKLQRKLHFSQRISNIQISNECGDNIAVTGWGYPVERGDYKDILQQVRVPIIPINECQQIKEFWYNNTLTTRMFCAGGEDGDACQGDSGGAAVSFGKLVGLSSFGYGCGRNIPGVYTNVSDAQIMSWIQRYVSV</sequence>
<keyword evidence="8" id="KW-0812">Transmembrane</keyword>
<dbReference type="EMBL" id="KQ459572">
    <property type="protein sequence ID" value="KPI99586.1"/>
    <property type="molecule type" value="Genomic_DNA"/>
</dbReference>
<dbReference type="Proteomes" id="UP000053268">
    <property type="component" value="Unassembled WGS sequence"/>
</dbReference>
<dbReference type="PANTHER" id="PTHR24276">
    <property type="entry name" value="POLYSERASE-RELATED"/>
    <property type="match status" value="1"/>
</dbReference>
<dbReference type="GO" id="GO:0004252">
    <property type="term" value="F:serine-type endopeptidase activity"/>
    <property type="evidence" value="ECO:0007669"/>
    <property type="project" value="InterPro"/>
</dbReference>
<dbReference type="PANTHER" id="PTHR24276:SF91">
    <property type="entry name" value="AT26814P-RELATED"/>
    <property type="match status" value="1"/>
</dbReference>
<dbReference type="Gene3D" id="2.40.10.10">
    <property type="entry name" value="Trypsin-like serine proteases"/>
    <property type="match status" value="4"/>
</dbReference>
<protein>
    <submittedName>
        <fullName evidence="8">Transmembrane protease serine 9</fullName>
    </submittedName>
</protein>
<keyword evidence="8" id="KW-0472">Membrane</keyword>
<feature type="domain" description="Peptidase S1" evidence="7">
    <location>
        <begin position="262"/>
        <end position="475"/>
    </location>
</feature>
<keyword evidence="5" id="KW-1015">Disulfide bond</keyword>
<gene>
    <name evidence="8" type="ORF">RR46_01275</name>
</gene>
<organism evidence="8 9">
    <name type="scientific">Papilio xuthus</name>
    <name type="common">Asian swallowtail butterfly</name>
    <dbReference type="NCBI Taxonomy" id="66420"/>
    <lineage>
        <taxon>Eukaryota</taxon>
        <taxon>Metazoa</taxon>
        <taxon>Ecdysozoa</taxon>
        <taxon>Arthropoda</taxon>
        <taxon>Hexapoda</taxon>
        <taxon>Insecta</taxon>
        <taxon>Pterygota</taxon>
        <taxon>Neoptera</taxon>
        <taxon>Endopterygota</taxon>
        <taxon>Lepidoptera</taxon>
        <taxon>Glossata</taxon>
        <taxon>Ditrysia</taxon>
        <taxon>Papilionoidea</taxon>
        <taxon>Papilionidae</taxon>
        <taxon>Papilioninae</taxon>
        <taxon>Papilio</taxon>
    </lineage>
</organism>
<accession>A0A0N1I2N0</accession>
<keyword evidence="4" id="KW-0720">Serine protease</keyword>
<dbReference type="CDD" id="cd00190">
    <property type="entry name" value="Tryp_SPc"/>
    <property type="match status" value="2"/>
</dbReference>
<keyword evidence="3" id="KW-0378">Hydrolase</keyword>
<dbReference type="InterPro" id="IPR001254">
    <property type="entry name" value="Trypsin_dom"/>
</dbReference>
<dbReference type="InterPro" id="IPR043504">
    <property type="entry name" value="Peptidase_S1_PA_chymotrypsin"/>
</dbReference>
<evidence type="ECO:0000259" key="7">
    <source>
        <dbReference type="PROSITE" id="PS50240"/>
    </source>
</evidence>
<dbReference type="InterPro" id="IPR009003">
    <property type="entry name" value="Peptidase_S1_PA"/>
</dbReference>
<evidence type="ECO:0000256" key="1">
    <source>
        <dbReference type="ARBA" id="ARBA00004239"/>
    </source>
</evidence>
<dbReference type="AlphaFoldDB" id="A0A0N1I2N0"/>
<reference evidence="8 9" key="1">
    <citation type="journal article" date="2015" name="Nat. Commun.">
        <title>Outbred genome sequencing and CRISPR/Cas9 gene editing in butterflies.</title>
        <authorList>
            <person name="Li X."/>
            <person name="Fan D."/>
            <person name="Zhang W."/>
            <person name="Liu G."/>
            <person name="Zhang L."/>
            <person name="Zhao L."/>
            <person name="Fang X."/>
            <person name="Chen L."/>
            <person name="Dong Y."/>
            <person name="Chen Y."/>
            <person name="Ding Y."/>
            <person name="Zhao R."/>
            <person name="Feng M."/>
            <person name="Zhu Y."/>
            <person name="Feng Y."/>
            <person name="Jiang X."/>
            <person name="Zhu D."/>
            <person name="Xiang H."/>
            <person name="Feng X."/>
            <person name="Li S."/>
            <person name="Wang J."/>
            <person name="Zhang G."/>
            <person name="Kronforst M.R."/>
            <person name="Wang W."/>
        </authorList>
    </citation>
    <scope>NUCLEOTIDE SEQUENCE [LARGE SCALE GENOMIC DNA]</scope>
    <source>
        <strain evidence="8">Ya'a_city_454_Px</strain>
        <tissue evidence="8">Whole body</tissue>
    </source>
</reference>
<dbReference type="GO" id="GO:0005576">
    <property type="term" value="C:extracellular region"/>
    <property type="evidence" value="ECO:0007669"/>
    <property type="project" value="UniProtKB-SubCell"/>
</dbReference>
<evidence type="ECO:0000256" key="6">
    <source>
        <dbReference type="ARBA" id="ARBA00024195"/>
    </source>
</evidence>
<evidence type="ECO:0000256" key="2">
    <source>
        <dbReference type="ARBA" id="ARBA00022670"/>
    </source>
</evidence>
<evidence type="ECO:0000313" key="9">
    <source>
        <dbReference type="Proteomes" id="UP000053268"/>
    </source>
</evidence>
<dbReference type="STRING" id="66420.A0A0N1I2N0"/>
<dbReference type="PRINTS" id="PR00722">
    <property type="entry name" value="CHYMOTRYPSIN"/>
</dbReference>
<dbReference type="InterPro" id="IPR001314">
    <property type="entry name" value="Peptidase_S1A"/>
</dbReference>
<dbReference type="PROSITE" id="PS00134">
    <property type="entry name" value="TRYPSIN_HIS"/>
    <property type="match status" value="1"/>
</dbReference>
<keyword evidence="9" id="KW-1185">Reference proteome</keyword>
<evidence type="ECO:0000256" key="3">
    <source>
        <dbReference type="ARBA" id="ARBA00022801"/>
    </source>
</evidence>
<proteinExistence type="inferred from homology"/>
<dbReference type="GO" id="GO:0006508">
    <property type="term" value="P:proteolysis"/>
    <property type="evidence" value="ECO:0007669"/>
    <property type="project" value="UniProtKB-KW"/>
</dbReference>
<dbReference type="InterPro" id="IPR050430">
    <property type="entry name" value="Peptidase_S1"/>
</dbReference>
<dbReference type="SUPFAM" id="SSF50494">
    <property type="entry name" value="Trypsin-like serine proteases"/>
    <property type="match status" value="3"/>
</dbReference>
<evidence type="ECO:0000256" key="4">
    <source>
        <dbReference type="ARBA" id="ARBA00022825"/>
    </source>
</evidence>